<dbReference type="RefSeq" id="WP_237466105.1">
    <property type="nucleotide sequence ID" value="NZ_CAKLDI010000001.1"/>
</dbReference>
<dbReference type="InterPro" id="IPR020941">
    <property type="entry name" value="SUFU-like_domain"/>
</dbReference>
<gene>
    <name evidence="2" type="ORF">VST7929_01550</name>
</gene>
<evidence type="ECO:0000313" key="3">
    <source>
        <dbReference type="Proteomes" id="UP000838672"/>
    </source>
</evidence>
<protein>
    <recommendedName>
        <fullName evidence="1">Suppressor of fused-like domain-containing protein</fullName>
    </recommendedName>
</protein>
<name>A0ABN8DRA0_9VIBR</name>
<evidence type="ECO:0000259" key="1">
    <source>
        <dbReference type="Pfam" id="PF05076"/>
    </source>
</evidence>
<feature type="domain" description="Suppressor of fused-like" evidence="1">
    <location>
        <begin position="36"/>
        <end position="208"/>
    </location>
</feature>
<proteinExistence type="predicted"/>
<evidence type="ECO:0000313" key="2">
    <source>
        <dbReference type="EMBL" id="CAH0533679.1"/>
    </source>
</evidence>
<comment type="caution">
    <text evidence="2">The sequence shown here is derived from an EMBL/GenBank/DDBJ whole genome shotgun (WGS) entry which is preliminary data.</text>
</comment>
<reference evidence="2" key="1">
    <citation type="submission" date="2021-11" db="EMBL/GenBank/DDBJ databases">
        <authorList>
            <person name="Rodrigo-Torres L."/>
            <person name="Arahal R. D."/>
            <person name="Lucena T."/>
        </authorList>
    </citation>
    <scope>NUCLEOTIDE SEQUENCE</scope>
    <source>
        <strain evidence="2">CECT 7929</strain>
    </source>
</reference>
<dbReference type="Proteomes" id="UP000838672">
    <property type="component" value="Unassembled WGS sequence"/>
</dbReference>
<organism evidence="2 3">
    <name type="scientific">Vibrio stylophorae</name>
    <dbReference type="NCBI Taxonomy" id="659351"/>
    <lineage>
        <taxon>Bacteria</taxon>
        <taxon>Pseudomonadati</taxon>
        <taxon>Pseudomonadota</taxon>
        <taxon>Gammaproteobacteria</taxon>
        <taxon>Vibrionales</taxon>
        <taxon>Vibrionaceae</taxon>
        <taxon>Vibrio</taxon>
    </lineage>
</organism>
<dbReference type="EMBL" id="CAKLDI010000001">
    <property type="protein sequence ID" value="CAH0533679.1"/>
    <property type="molecule type" value="Genomic_DNA"/>
</dbReference>
<keyword evidence="3" id="KW-1185">Reference proteome</keyword>
<sequence length="214" mass="24707">MNVNFVQEHRQRMQQHISEHIAPVDQIYHDLSADLQPIDIYHIKPTQTRPFHTLITAGMSDHPMNLPLGVQAPQHLELMVTLPQEWEVNENAFRQSQWYWPIAQLKFIARFPKQYKTWLGWGHTLPNGDPSEPFADNTKMSGMMIVPSLHVPQSFYQLPLESDKTVHYFALVPLYDEEMTLKLEQGIDPLLDGFHLYGATDLIDITRPNIGASI</sequence>
<dbReference type="Pfam" id="PF05076">
    <property type="entry name" value="SUFU"/>
    <property type="match status" value="1"/>
</dbReference>
<accession>A0ABN8DRA0</accession>